<evidence type="ECO:0000313" key="13">
    <source>
        <dbReference type="Proteomes" id="UP001604043"/>
    </source>
</evidence>
<evidence type="ECO:0000256" key="8">
    <source>
        <dbReference type="RuleBase" id="RU004190"/>
    </source>
</evidence>
<dbReference type="Gene3D" id="3.90.550.10">
    <property type="entry name" value="Spore Coat Polysaccharide Biosynthesis Protein SpsA, Chain A"/>
    <property type="match status" value="1"/>
</dbReference>
<evidence type="ECO:0000259" key="10">
    <source>
        <dbReference type="Pfam" id="PF01050"/>
    </source>
</evidence>
<dbReference type="InterPro" id="IPR029044">
    <property type="entry name" value="Nucleotide-diphossugar_trans"/>
</dbReference>
<evidence type="ECO:0000256" key="5">
    <source>
        <dbReference type="ARBA" id="ARBA00022741"/>
    </source>
</evidence>
<dbReference type="EMBL" id="JBAFUR010000002">
    <property type="protein sequence ID" value="MFG1252030.1"/>
    <property type="molecule type" value="Genomic_DNA"/>
</dbReference>
<keyword evidence="4 12" id="KW-0548">Nucleotidyltransferase</keyword>
<dbReference type="InterPro" id="IPR011051">
    <property type="entry name" value="RmlC_Cupin_sf"/>
</dbReference>
<dbReference type="PANTHER" id="PTHR46390:SF1">
    <property type="entry name" value="MANNOSE-1-PHOSPHATE GUANYLYLTRANSFERASE"/>
    <property type="match status" value="1"/>
</dbReference>
<evidence type="ECO:0000256" key="2">
    <source>
        <dbReference type="ARBA" id="ARBA00012387"/>
    </source>
</evidence>
<dbReference type="PANTHER" id="PTHR46390">
    <property type="entry name" value="MANNOSE-1-PHOSPHATE GUANYLYLTRANSFERASE"/>
    <property type="match status" value="1"/>
</dbReference>
<dbReference type="GO" id="GO:0004476">
    <property type="term" value="F:mannose-6-phosphate isomerase activity"/>
    <property type="evidence" value="ECO:0007669"/>
    <property type="project" value="UniProtKB-EC"/>
</dbReference>
<dbReference type="InterPro" id="IPR014710">
    <property type="entry name" value="RmlC-like_jellyroll"/>
</dbReference>
<evidence type="ECO:0000313" key="12">
    <source>
        <dbReference type="EMBL" id="MFG1252030.1"/>
    </source>
</evidence>
<keyword evidence="3 12" id="KW-0808">Transferase</keyword>
<dbReference type="RefSeq" id="WP_051679281.1">
    <property type="nucleotide sequence ID" value="NZ_JAMJXC010000003.1"/>
</dbReference>
<evidence type="ECO:0000259" key="11">
    <source>
        <dbReference type="Pfam" id="PF22640"/>
    </source>
</evidence>
<feature type="domain" description="Mannose-6-phosphate isomerase type II C-terminal" evidence="10">
    <location>
        <begin position="368"/>
        <end position="480"/>
    </location>
</feature>
<comment type="catalytic activity">
    <reaction evidence="7">
        <text>alpha-D-mannose 1-phosphate + GTP + H(+) = GDP-alpha-D-mannose + diphosphate</text>
        <dbReference type="Rhea" id="RHEA:15229"/>
        <dbReference type="ChEBI" id="CHEBI:15378"/>
        <dbReference type="ChEBI" id="CHEBI:33019"/>
        <dbReference type="ChEBI" id="CHEBI:37565"/>
        <dbReference type="ChEBI" id="CHEBI:57527"/>
        <dbReference type="ChEBI" id="CHEBI:58409"/>
        <dbReference type="EC" id="2.7.7.13"/>
    </reaction>
</comment>
<name>A0ABW6ZGH0_9HYPH</name>
<protein>
    <recommendedName>
        <fullName evidence="2">mannose-1-phosphate guanylyltransferase</fullName>
        <ecNumber evidence="2">2.7.7.13</ecNumber>
    </recommendedName>
</protein>
<dbReference type="NCBIfam" id="TIGR01479">
    <property type="entry name" value="GMP_PMI"/>
    <property type="match status" value="1"/>
</dbReference>
<keyword evidence="12" id="KW-0413">Isomerase</keyword>
<feature type="domain" description="MannoseP isomerase/GMP-like beta-helix" evidence="11">
    <location>
        <begin position="312"/>
        <end position="361"/>
    </location>
</feature>
<dbReference type="EC" id="2.7.7.13" evidence="2"/>
<evidence type="ECO:0000256" key="7">
    <source>
        <dbReference type="ARBA" id="ARBA00047343"/>
    </source>
</evidence>
<accession>A0ABW6ZGH0</accession>
<dbReference type="Pfam" id="PF22640">
    <property type="entry name" value="ManC_GMP_beta-helix"/>
    <property type="match status" value="1"/>
</dbReference>
<dbReference type="Proteomes" id="UP001604043">
    <property type="component" value="Unassembled WGS sequence"/>
</dbReference>
<dbReference type="InterPro" id="IPR049577">
    <property type="entry name" value="GMPP_N"/>
</dbReference>
<feature type="domain" description="Nucleotidyl transferase" evidence="9">
    <location>
        <begin position="19"/>
        <end position="301"/>
    </location>
</feature>
<dbReference type="InterPro" id="IPR001538">
    <property type="entry name" value="Man6P_isomerase-2_C"/>
</dbReference>
<dbReference type="Pfam" id="PF00483">
    <property type="entry name" value="NTP_transferase"/>
    <property type="match status" value="1"/>
</dbReference>
<keyword evidence="13" id="KW-1185">Reference proteome</keyword>
<comment type="caution">
    <text evidence="12">The sequence shown here is derived from an EMBL/GenBank/DDBJ whole genome shotgun (WGS) entry which is preliminary data.</text>
</comment>
<dbReference type="SUPFAM" id="SSF53448">
    <property type="entry name" value="Nucleotide-diphospho-sugar transferases"/>
    <property type="match status" value="1"/>
</dbReference>
<dbReference type="SUPFAM" id="SSF51182">
    <property type="entry name" value="RmlC-like cupins"/>
    <property type="match status" value="1"/>
</dbReference>
<reference evidence="12 13" key="1">
    <citation type="submission" date="2024-02" db="EMBL/GenBank/DDBJ databases">
        <title>Expansion and revision of Xanthobacter and proposal of Roseixanthobacter gen. nov.</title>
        <authorList>
            <person name="Soltysiak M.P.M."/>
            <person name="Jalihal A."/>
            <person name="Ory A."/>
            <person name="Chrisophersen C."/>
            <person name="Lee A.D."/>
            <person name="Boulton J."/>
            <person name="Springer M."/>
        </authorList>
    </citation>
    <scope>NUCLEOTIDE SEQUENCE [LARGE SCALE GENOMIC DNA]</scope>
    <source>
        <strain evidence="12 13">CB5</strain>
    </source>
</reference>
<gene>
    <name evidence="12" type="ORF">V5F30_07440</name>
</gene>
<evidence type="ECO:0000259" key="9">
    <source>
        <dbReference type="Pfam" id="PF00483"/>
    </source>
</evidence>
<dbReference type="InterPro" id="IPR005835">
    <property type="entry name" value="NTP_transferase_dom"/>
</dbReference>
<sequence>MTSQAQPEPPHAAAGKIIPVVLAGGSGTRLWPLSRNSLPKQFLPLASNHTLYQDTLLRSAPDDLFGPPVVVANEEFRFFAQRQAREIGIDATVMLEPARRDSAPALLAAARHVAETHGPETLVLALASDHVVQDTAAFREAVQLGARIARLGRIVTFGISPSEPRTSYGYIRLGTELDPLGAYEVDSFVEKPDRATAELYVQAGYLWNSGNFLFPAGLLLEEAERYEPAIAAAVNSAVANAKMDLVGFLRLDPVAFKSAPAKSIDFAVMERTRLAAVVRGSFGWSDVGAWDALYEIGAQDQSGNVTVGSVQLLDSSNSYVRSDGPLVTAIGIDGLSVIATYDAVLVMPSSRSQDVKHLVNLLKTRNPREVDEHLTVHRPWGTLESVCEGERFQVKKIVVEPGGVLSLQKHYHRSEHWVVVHGTAEVTLEDRTFMVHENESTYLPIGTVHRLRNPGKIPLELIEVQTGSYLGEDDITRFEDIYQRA</sequence>
<dbReference type="Pfam" id="PF01050">
    <property type="entry name" value="MannoseP_isomer"/>
    <property type="match status" value="1"/>
</dbReference>
<evidence type="ECO:0000256" key="1">
    <source>
        <dbReference type="ARBA" id="ARBA00006115"/>
    </source>
</evidence>
<keyword evidence="6" id="KW-0342">GTP-binding</keyword>
<dbReference type="InterPro" id="IPR051161">
    <property type="entry name" value="Mannose-6P_isomerase_type2"/>
</dbReference>
<evidence type="ECO:0000256" key="3">
    <source>
        <dbReference type="ARBA" id="ARBA00022679"/>
    </source>
</evidence>
<keyword evidence="5" id="KW-0547">Nucleotide-binding</keyword>
<evidence type="ECO:0000256" key="6">
    <source>
        <dbReference type="ARBA" id="ARBA00023134"/>
    </source>
</evidence>
<organism evidence="12 13">
    <name type="scientific">Xanthobacter aminoxidans</name>
    <dbReference type="NCBI Taxonomy" id="186280"/>
    <lineage>
        <taxon>Bacteria</taxon>
        <taxon>Pseudomonadati</taxon>
        <taxon>Pseudomonadota</taxon>
        <taxon>Alphaproteobacteria</taxon>
        <taxon>Hyphomicrobiales</taxon>
        <taxon>Xanthobacteraceae</taxon>
        <taxon>Xanthobacter</taxon>
    </lineage>
</organism>
<comment type="similarity">
    <text evidence="1 8">Belongs to the mannose-6-phosphate isomerase type 2 family.</text>
</comment>
<dbReference type="InterPro" id="IPR006375">
    <property type="entry name" value="Man1P_GuaTrfase/Man6P_Isoase"/>
</dbReference>
<dbReference type="CDD" id="cd02509">
    <property type="entry name" value="GDP-M1P_Guanylyltransferase"/>
    <property type="match status" value="1"/>
</dbReference>
<proteinExistence type="inferred from homology"/>
<dbReference type="GO" id="GO:0004475">
    <property type="term" value="F:mannose-1-phosphate guanylyltransferase (GTP) activity"/>
    <property type="evidence" value="ECO:0007669"/>
    <property type="project" value="UniProtKB-EC"/>
</dbReference>
<evidence type="ECO:0000256" key="4">
    <source>
        <dbReference type="ARBA" id="ARBA00022695"/>
    </source>
</evidence>
<dbReference type="CDD" id="cd02213">
    <property type="entry name" value="cupin_PMI_typeII_C"/>
    <property type="match status" value="1"/>
</dbReference>
<dbReference type="Gene3D" id="2.60.120.10">
    <property type="entry name" value="Jelly Rolls"/>
    <property type="match status" value="1"/>
</dbReference>
<dbReference type="InterPro" id="IPR054566">
    <property type="entry name" value="ManC/GMP-like_b-helix"/>
</dbReference>